<dbReference type="Pfam" id="PF01223">
    <property type="entry name" value="Endonuclease_NS"/>
    <property type="match status" value="1"/>
</dbReference>
<dbReference type="InterPro" id="IPR001604">
    <property type="entry name" value="Endo_G_ENPP1-like_dom"/>
</dbReference>
<dbReference type="FunFam" id="3.40.570.10:FF:000007">
    <property type="entry name" value="Alkaline nuclease"/>
    <property type="match status" value="1"/>
</dbReference>
<dbReference type="Proteomes" id="UP000249218">
    <property type="component" value="Unassembled WGS sequence"/>
</dbReference>
<keyword evidence="3" id="KW-0378">Hydrolase</keyword>
<sequence>MACLFTVLAAVLGVVAALPTDLPAPSQFAFILSEDGFEDYLDSWLEIEEAKFRMATPTDARSSSTGCSFSVNGGIGQPQPVFLRNDNYVVPTGTTGQINLNAGEQVIVSCTGSKRILHPNVTTNVFTAPATCENNELVSGDGWLDGNGAFSELTCSAHPSHEAVLTTDTCYNNNRVIRVGYTVDGVFYPLYWSCFDQDRLEVLYVWYQQNPPNAVHQTNVNRPSWSAGSFYPGVNVNTMYTQAQQKTTIATVVGNDLADKYITNLQYLARGHLAAKTDFIYASGQRATFYFINAAPQWQPINAGNWNWLEQNLRTRIGEAGYQTVVYSGTFGVTQLRNQNNTLVDIYLYKDANNNPQIPVPLYYYKVVHDASRRIGTAFVTINNPYYTETEVQALTFCTDRCLNNTAFNWLKWDQNNIEIGYSFCCTIDEFRRTIPHLPTFSVAGLLS</sequence>
<dbReference type="InterPro" id="IPR040255">
    <property type="entry name" value="Non-specific_endonuclease"/>
</dbReference>
<evidence type="ECO:0000313" key="8">
    <source>
        <dbReference type="EMBL" id="PZC76832.1"/>
    </source>
</evidence>
<keyword evidence="9" id="KW-1185">Reference proteome</keyword>
<feature type="domain" description="DNA/RNA non-specific endonuclease/pyrophosphatase/phosphodiesterase" evidence="7">
    <location>
        <begin position="187"/>
        <end position="431"/>
    </location>
</feature>
<dbReference type="GO" id="GO:0006309">
    <property type="term" value="P:apoptotic DNA fragmentation"/>
    <property type="evidence" value="ECO:0007669"/>
    <property type="project" value="TreeGrafter"/>
</dbReference>
<name>A0A2W1BP50_HELAM</name>
<keyword evidence="3" id="KW-0255">Endonuclease</keyword>
<dbReference type="GO" id="GO:0004521">
    <property type="term" value="F:RNA endonuclease activity"/>
    <property type="evidence" value="ECO:0007669"/>
    <property type="project" value="TreeGrafter"/>
</dbReference>
<evidence type="ECO:0000256" key="3">
    <source>
        <dbReference type="ARBA" id="ARBA00022759"/>
    </source>
</evidence>
<dbReference type="PANTHER" id="PTHR13966">
    <property type="entry name" value="ENDONUCLEASE RELATED"/>
    <property type="match status" value="1"/>
</dbReference>
<dbReference type="PANTHER" id="PTHR13966:SF19">
    <property type="entry name" value="NUCLEASE EXOG, MITOCHONDRIAL"/>
    <property type="match status" value="1"/>
</dbReference>
<comment type="similarity">
    <text evidence="1">Belongs to the DNA/RNA non-specific endonuclease family.</text>
</comment>
<proteinExistence type="inferred from homology"/>
<dbReference type="Gene3D" id="3.40.570.10">
    <property type="entry name" value="Extracellular Endonuclease, subunit A"/>
    <property type="match status" value="1"/>
</dbReference>
<dbReference type="InterPro" id="IPR044925">
    <property type="entry name" value="His-Me_finger_sf"/>
</dbReference>
<accession>A0A2W1BP50</accession>
<evidence type="ECO:0000256" key="2">
    <source>
        <dbReference type="ARBA" id="ARBA00022722"/>
    </source>
</evidence>
<dbReference type="OrthoDB" id="5960141at2759"/>
<feature type="chain" id="PRO_5015986423" description="DNA/RNA non-specific endonuclease/pyrophosphatase/phosphodiesterase domain-containing protein" evidence="6">
    <location>
        <begin position="18"/>
        <end position="448"/>
    </location>
</feature>
<feature type="active site" description="Proton acceptor" evidence="4">
    <location>
        <position position="272"/>
    </location>
</feature>
<dbReference type="EMBL" id="KZ149944">
    <property type="protein sequence ID" value="PZC76832.1"/>
    <property type="molecule type" value="Genomic_DNA"/>
</dbReference>
<dbReference type="GO" id="GO:0003676">
    <property type="term" value="F:nucleic acid binding"/>
    <property type="evidence" value="ECO:0007669"/>
    <property type="project" value="InterPro"/>
</dbReference>
<dbReference type="AlphaFoldDB" id="A0A2W1BP50"/>
<evidence type="ECO:0000256" key="6">
    <source>
        <dbReference type="SAM" id="SignalP"/>
    </source>
</evidence>
<keyword evidence="2" id="KW-0540">Nuclease</keyword>
<keyword evidence="6" id="KW-0732">Signal</keyword>
<dbReference type="InterPro" id="IPR044929">
    <property type="entry name" value="DNA/RNA_non-sp_Endonuclease_sf"/>
</dbReference>
<protein>
    <recommendedName>
        <fullName evidence="7">DNA/RNA non-specific endonuclease/pyrophosphatase/phosphodiesterase domain-containing protein</fullName>
    </recommendedName>
</protein>
<dbReference type="GO" id="GO:0046872">
    <property type="term" value="F:metal ion binding"/>
    <property type="evidence" value="ECO:0007669"/>
    <property type="project" value="UniProtKB-KW"/>
</dbReference>
<dbReference type="GO" id="GO:0005743">
    <property type="term" value="C:mitochondrial inner membrane"/>
    <property type="evidence" value="ECO:0007669"/>
    <property type="project" value="TreeGrafter"/>
</dbReference>
<evidence type="ECO:0000256" key="1">
    <source>
        <dbReference type="ARBA" id="ARBA00010052"/>
    </source>
</evidence>
<evidence type="ECO:0000256" key="4">
    <source>
        <dbReference type="PIRSR" id="PIRSR640255-1"/>
    </source>
</evidence>
<keyword evidence="5" id="KW-0479">Metal-binding</keyword>
<dbReference type="SMART" id="SM00892">
    <property type="entry name" value="Endonuclease_NS"/>
    <property type="match status" value="1"/>
</dbReference>
<evidence type="ECO:0000259" key="7">
    <source>
        <dbReference type="SMART" id="SM00892"/>
    </source>
</evidence>
<feature type="binding site" evidence="5">
    <location>
        <position position="302"/>
    </location>
    <ligand>
        <name>Mg(2+)</name>
        <dbReference type="ChEBI" id="CHEBI:18420"/>
        <note>catalytic</note>
    </ligand>
</feature>
<reference evidence="8 9" key="1">
    <citation type="journal article" date="2017" name="BMC Biol.">
        <title>Genomic innovations, transcriptional plasticity and gene loss underlying the evolution and divergence of two highly polyphagous and invasive Helicoverpa pest species.</title>
        <authorList>
            <person name="Pearce S.L."/>
            <person name="Clarke D.F."/>
            <person name="East P.D."/>
            <person name="Elfekih S."/>
            <person name="Gordon K.H."/>
            <person name="Jermiin L.S."/>
            <person name="McGaughran A."/>
            <person name="Oakeshott J.G."/>
            <person name="Papanikolaou A."/>
            <person name="Perera O.P."/>
            <person name="Rane R.V."/>
            <person name="Richards S."/>
            <person name="Tay W.T."/>
            <person name="Walsh T.K."/>
            <person name="Anderson A."/>
            <person name="Anderson C.J."/>
            <person name="Asgari S."/>
            <person name="Board P.G."/>
            <person name="Bretschneider A."/>
            <person name="Campbell P.M."/>
            <person name="Chertemps T."/>
            <person name="Christeller J.T."/>
            <person name="Coppin C.W."/>
            <person name="Downes S.J."/>
            <person name="Duan G."/>
            <person name="Farnsworth C.A."/>
            <person name="Good R.T."/>
            <person name="Han L.B."/>
            <person name="Han Y.C."/>
            <person name="Hatje K."/>
            <person name="Horne I."/>
            <person name="Huang Y.P."/>
            <person name="Hughes D.S."/>
            <person name="Jacquin-Joly E."/>
            <person name="James W."/>
            <person name="Jhangiani S."/>
            <person name="Kollmar M."/>
            <person name="Kuwar S.S."/>
            <person name="Li S."/>
            <person name="Liu N.Y."/>
            <person name="Maibeche M.T."/>
            <person name="Miller J.R."/>
            <person name="Montagne N."/>
            <person name="Perry T."/>
            <person name="Qu J."/>
            <person name="Song S.V."/>
            <person name="Sutton G.G."/>
            <person name="Vogel H."/>
            <person name="Walenz B.P."/>
            <person name="Xu W."/>
            <person name="Zhang H.J."/>
            <person name="Zou Z."/>
            <person name="Batterham P."/>
            <person name="Edwards O.R."/>
            <person name="Feyereisen R."/>
            <person name="Gibbs R.A."/>
            <person name="Heckel D.G."/>
            <person name="McGrath A."/>
            <person name="Robin C."/>
            <person name="Scherer S.E."/>
            <person name="Worley K.C."/>
            <person name="Wu Y.D."/>
        </authorList>
    </citation>
    <scope>NUCLEOTIDE SEQUENCE [LARGE SCALE GENOMIC DNA]</scope>
    <source>
        <strain evidence="8">Harm_GR_Male_#8</strain>
        <tissue evidence="8">Whole organism</tissue>
    </source>
</reference>
<gene>
    <name evidence="8" type="primary">HaOG204067</name>
    <name evidence="8" type="ORF">B5X24_HaOG204067</name>
</gene>
<evidence type="ECO:0000256" key="5">
    <source>
        <dbReference type="PIRSR" id="PIRSR640255-2"/>
    </source>
</evidence>
<feature type="signal peptide" evidence="6">
    <location>
        <begin position="1"/>
        <end position="17"/>
    </location>
</feature>
<dbReference type="GO" id="GO:0000014">
    <property type="term" value="F:single-stranded DNA endodeoxyribonuclease activity"/>
    <property type="evidence" value="ECO:0007669"/>
    <property type="project" value="TreeGrafter"/>
</dbReference>
<evidence type="ECO:0000313" key="9">
    <source>
        <dbReference type="Proteomes" id="UP000249218"/>
    </source>
</evidence>
<dbReference type="GO" id="GO:0005634">
    <property type="term" value="C:nucleus"/>
    <property type="evidence" value="ECO:0007669"/>
    <property type="project" value="TreeGrafter"/>
</dbReference>
<organism evidence="8 9">
    <name type="scientific">Helicoverpa armigera</name>
    <name type="common">Cotton bollworm</name>
    <name type="synonym">Heliothis armigera</name>
    <dbReference type="NCBI Taxonomy" id="29058"/>
    <lineage>
        <taxon>Eukaryota</taxon>
        <taxon>Metazoa</taxon>
        <taxon>Ecdysozoa</taxon>
        <taxon>Arthropoda</taxon>
        <taxon>Hexapoda</taxon>
        <taxon>Insecta</taxon>
        <taxon>Pterygota</taxon>
        <taxon>Neoptera</taxon>
        <taxon>Endopterygota</taxon>
        <taxon>Lepidoptera</taxon>
        <taxon>Glossata</taxon>
        <taxon>Ditrysia</taxon>
        <taxon>Noctuoidea</taxon>
        <taxon>Noctuidae</taxon>
        <taxon>Heliothinae</taxon>
        <taxon>Helicoverpa</taxon>
    </lineage>
</organism>
<dbReference type="SUPFAM" id="SSF54060">
    <property type="entry name" value="His-Me finger endonucleases"/>
    <property type="match status" value="1"/>
</dbReference>